<dbReference type="SUPFAM" id="SSF103481">
    <property type="entry name" value="Multidrug resistance efflux transporter EmrE"/>
    <property type="match status" value="1"/>
</dbReference>
<feature type="transmembrane region" description="Helical" evidence="6">
    <location>
        <begin position="127"/>
        <end position="147"/>
    </location>
</feature>
<evidence type="ECO:0008006" key="8">
    <source>
        <dbReference type="Google" id="ProtNLM"/>
    </source>
</evidence>
<dbReference type="GO" id="GO:0015095">
    <property type="term" value="F:magnesium ion transmembrane transporter activity"/>
    <property type="evidence" value="ECO:0007669"/>
    <property type="project" value="InterPro"/>
</dbReference>
<dbReference type="AlphaFoldDB" id="A0A7S2G6P9"/>
<feature type="transmembrane region" description="Helical" evidence="6">
    <location>
        <begin position="74"/>
        <end position="94"/>
    </location>
</feature>
<proteinExistence type="predicted"/>
<dbReference type="EMBL" id="HBGT01023963">
    <property type="protein sequence ID" value="CAD9431354.1"/>
    <property type="molecule type" value="Transcribed_RNA"/>
</dbReference>
<feature type="non-terminal residue" evidence="7">
    <location>
        <position position="374"/>
    </location>
</feature>
<feature type="region of interest" description="Disordered" evidence="5">
    <location>
        <begin position="347"/>
        <end position="374"/>
    </location>
</feature>
<dbReference type="InterPro" id="IPR008521">
    <property type="entry name" value="Mg_trans_NIPA"/>
</dbReference>
<evidence type="ECO:0000313" key="7">
    <source>
        <dbReference type="EMBL" id="CAD9431354.1"/>
    </source>
</evidence>
<keyword evidence="4 6" id="KW-0472">Membrane</keyword>
<keyword evidence="3 6" id="KW-1133">Transmembrane helix</keyword>
<feature type="transmembrane region" description="Helical" evidence="6">
    <location>
        <begin position="275"/>
        <end position="296"/>
    </location>
</feature>
<protein>
    <recommendedName>
        <fullName evidence="8">Magnesium transporter</fullName>
    </recommendedName>
</protein>
<keyword evidence="2 6" id="KW-0812">Transmembrane</keyword>
<feature type="transmembrane region" description="Helical" evidence="6">
    <location>
        <begin position="308"/>
        <end position="326"/>
    </location>
</feature>
<accession>A0A7S2G6P9</accession>
<evidence type="ECO:0000256" key="5">
    <source>
        <dbReference type="SAM" id="MobiDB-lite"/>
    </source>
</evidence>
<feature type="transmembrane region" description="Helical" evidence="6">
    <location>
        <begin position="245"/>
        <end position="263"/>
    </location>
</feature>
<comment type="subcellular location">
    <subcellularLocation>
        <location evidence="1">Membrane</location>
        <topology evidence="1">Multi-pass membrane protein</topology>
    </subcellularLocation>
</comment>
<evidence type="ECO:0000256" key="6">
    <source>
        <dbReference type="SAM" id="Phobius"/>
    </source>
</evidence>
<dbReference type="InterPro" id="IPR037185">
    <property type="entry name" value="EmrE-like"/>
</dbReference>
<sequence length="374" mass="41361">MTPVPTAAPTTTSDESRIIGICLGLAGSIAINTGNNLQSYGMNKLEMKVLEEYMQKGQAPPPTHTIKIKPRESWTWIIGTCIFVSGSLMNFASFGFAPQMLLASLESVQFVTNVFFGRYFMGRTITWTMYFGTLLTVMGTVLTVEFSTDHSAPKGTVEDLIDLWSNWVWLAYLGFVVVGGLSINAFYKLKKQKQKLGEVVNPSLLALLYAVYSALFGTLSVVFAKILAVLVSVWLNNKVNIWTDWFLYVSLLGWLVLMSVWLFRLNSALSMFDPIFAIPLLQANFIFFAIVSGGIYFQEFNYMSTFKWFGFIPGVIIIFVGISLLSPPDEGSDGRHGDELVKDRLNVQGSNCSNGSSSDGSNASSTWGGGWDEE</sequence>
<name>A0A7S2G6P9_9STRA</name>
<evidence type="ECO:0000256" key="1">
    <source>
        <dbReference type="ARBA" id="ARBA00004141"/>
    </source>
</evidence>
<feature type="compositionally biased region" description="Low complexity" evidence="5">
    <location>
        <begin position="349"/>
        <end position="365"/>
    </location>
</feature>
<organism evidence="7">
    <name type="scientific">Florenciella parvula</name>
    <dbReference type="NCBI Taxonomy" id="236787"/>
    <lineage>
        <taxon>Eukaryota</taxon>
        <taxon>Sar</taxon>
        <taxon>Stramenopiles</taxon>
        <taxon>Ochrophyta</taxon>
        <taxon>Dictyochophyceae</taxon>
        <taxon>Florenciellales</taxon>
        <taxon>Florenciella</taxon>
    </lineage>
</organism>
<dbReference type="PANTHER" id="PTHR12570:SF9">
    <property type="entry name" value="MAGNESIUM TRANSPORTER NIPA8-RELATED"/>
    <property type="match status" value="1"/>
</dbReference>
<evidence type="ECO:0000256" key="3">
    <source>
        <dbReference type="ARBA" id="ARBA00022989"/>
    </source>
</evidence>
<dbReference type="GO" id="GO:0016020">
    <property type="term" value="C:membrane"/>
    <property type="evidence" value="ECO:0007669"/>
    <property type="project" value="UniProtKB-SubCell"/>
</dbReference>
<gene>
    <name evidence="7" type="ORF">FPAR1323_LOCUS12448</name>
</gene>
<evidence type="ECO:0000256" key="2">
    <source>
        <dbReference type="ARBA" id="ARBA00022692"/>
    </source>
</evidence>
<feature type="transmembrane region" description="Helical" evidence="6">
    <location>
        <begin position="207"/>
        <end position="233"/>
    </location>
</feature>
<dbReference type="Pfam" id="PF05653">
    <property type="entry name" value="Mg_trans_NIPA"/>
    <property type="match status" value="1"/>
</dbReference>
<evidence type="ECO:0000256" key="4">
    <source>
        <dbReference type="ARBA" id="ARBA00023136"/>
    </source>
</evidence>
<reference evidence="7" key="1">
    <citation type="submission" date="2021-01" db="EMBL/GenBank/DDBJ databases">
        <authorList>
            <person name="Corre E."/>
            <person name="Pelletier E."/>
            <person name="Niang G."/>
            <person name="Scheremetjew M."/>
            <person name="Finn R."/>
            <person name="Kale V."/>
            <person name="Holt S."/>
            <person name="Cochrane G."/>
            <person name="Meng A."/>
            <person name="Brown T."/>
            <person name="Cohen L."/>
        </authorList>
    </citation>
    <scope>NUCLEOTIDE SEQUENCE</scope>
    <source>
        <strain evidence="7">RCC1693</strain>
    </source>
</reference>
<dbReference type="PANTHER" id="PTHR12570">
    <property type="match status" value="1"/>
</dbReference>
<feature type="transmembrane region" description="Helical" evidence="6">
    <location>
        <begin position="167"/>
        <end position="187"/>
    </location>
</feature>